<dbReference type="EC" id="2.4.-.-" evidence="3"/>
<dbReference type="GO" id="GO:0016874">
    <property type="term" value="F:ligase activity"/>
    <property type="evidence" value="ECO:0007669"/>
    <property type="project" value="UniProtKB-KW"/>
</dbReference>
<dbReference type="CDD" id="cd03801">
    <property type="entry name" value="GT4_PimA-like"/>
    <property type="match status" value="1"/>
</dbReference>
<proteinExistence type="predicted"/>
<gene>
    <name evidence="3" type="ORF">V3H18_00275</name>
</gene>
<keyword evidence="4" id="KW-1185">Reference proteome</keyword>
<name>A0ABU7XD98_9HYPH</name>
<sequence>MFAYPGNMAHAQNAALALYERGALEAFVTTFRYRRDGAFAKGLARLPGELPKSAAAQLERRLVDRVPAEFVRAYPFWEIIRTAAAKANASPVIVDRIWDRMSHSFDALVAGRYVPRAEVVQSFEYTALESFRRAKQLGVVRALHLPSLDSRQSEEIQQREKREWPELRSEYDAYFDSKFARRYARRQEEIALADIIIANSSLTARSHIAAGADPTKVHVAMLGAPPPISEEMIDSGSRHGPLRFIWAGNFRLAKGAHYLLQAWRLIGAGPHAVLDVYGSVQVPARMLESCTDNIVFHGSVPRAKLHAAFRAADVLVFPTLSDGFGAVVAEAFANALPVIVTDQAGAADLVTPENGLIIPAADATALADALKWCLDNRERLETMRFAALAAARQRQWSDFRRDLIEALDTGLRRGGHISHFAPSA</sequence>
<keyword evidence="2 3" id="KW-0808">Transferase</keyword>
<dbReference type="RefSeq" id="WP_332079984.1">
    <property type="nucleotide sequence ID" value="NZ_JAZHYN010000001.1"/>
</dbReference>
<comment type="caution">
    <text evidence="3">The sequence shown here is derived from an EMBL/GenBank/DDBJ whole genome shotgun (WGS) entry which is preliminary data.</text>
</comment>
<protein>
    <submittedName>
        <fullName evidence="3">Glycosyltransferase family 4 protein</fullName>
        <ecNumber evidence="3">2.4.-.-</ecNumber>
    </submittedName>
</protein>
<organism evidence="3 4">
    <name type="scientific">Methylocystis borbori</name>
    <dbReference type="NCBI Taxonomy" id="3118750"/>
    <lineage>
        <taxon>Bacteria</taxon>
        <taxon>Pseudomonadati</taxon>
        <taxon>Pseudomonadota</taxon>
        <taxon>Alphaproteobacteria</taxon>
        <taxon>Hyphomicrobiales</taxon>
        <taxon>Methylocystaceae</taxon>
        <taxon>Methylocystis</taxon>
    </lineage>
</organism>
<dbReference type="SUPFAM" id="SSF53756">
    <property type="entry name" value="UDP-Glycosyltransferase/glycogen phosphorylase"/>
    <property type="match status" value="1"/>
</dbReference>
<evidence type="ECO:0000313" key="3">
    <source>
        <dbReference type="EMBL" id="MEF3364962.1"/>
    </source>
</evidence>
<evidence type="ECO:0000256" key="2">
    <source>
        <dbReference type="ARBA" id="ARBA00022679"/>
    </source>
</evidence>
<evidence type="ECO:0000256" key="1">
    <source>
        <dbReference type="ARBA" id="ARBA00022676"/>
    </source>
</evidence>
<dbReference type="PANTHER" id="PTHR12526:SF510">
    <property type="entry name" value="D-INOSITOL 3-PHOSPHATE GLYCOSYLTRANSFERASE"/>
    <property type="match status" value="1"/>
</dbReference>
<dbReference type="EMBL" id="JAZHYN010000001">
    <property type="protein sequence ID" value="MEF3364962.1"/>
    <property type="molecule type" value="Genomic_DNA"/>
</dbReference>
<evidence type="ECO:0000313" key="4">
    <source>
        <dbReference type="Proteomes" id="UP001350748"/>
    </source>
</evidence>
<dbReference type="Gene3D" id="3.40.50.2000">
    <property type="entry name" value="Glycogen Phosphorylase B"/>
    <property type="match status" value="1"/>
</dbReference>
<keyword evidence="1 3" id="KW-0328">Glycosyltransferase</keyword>
<dbReference type="Pfam" id="PF13692">
    <property type="entry name" value="Glyco_trans_1_4"/>
    <property type="match status" value="1"/>
</dbReference>
<reference evidence="3 4" key="1">
    <citation type="submission" date="2024-02" db="EMBL/GenBank/DDBJ databases">
        <authorList>
            <person name="Grouzdev D."/>
        </authorList>
    </citation>
    <scope>NUCLEOTIDE SEQUENCE [LARGE SCALE GENOMIC DNA]</scope>
    <source>
        <strain evidence="3 4">9N</strain>
    </source>
</reference>
<accession>A0ABU7XD98</accession>
<keyword evidence="3" id="KW-0436">Ligase</keyword>
<dbReference type="PANTHER" id="PTHR12526">
    <property type="entry name" value="GLYCOSYLTRANSFERASE"/>
    <property type="match status" value="1"/>
</dbReference>
<dbReference type="Proteomes" id="UP001350748">
    <property type="component" value="Unassembled WGS sequence"/>
</dbReference>
<dbReference type="GO" id="GO:0016757">
    <property type="term" value="F:glycosyltransferase activity"/>
    <property type="evidence" value="ECO:0007669"/>
    <property type="project" value="UniProtKB-KW"/>
</dbReference>